<name>A0A7Z7FR92_9HYPH</name>
<dbReference type="Proteomes" id="UP000198917">
    <property type="component" value="Unassembled WGS sequence"/>
</dbReference>
<dbReference type="GeneID" id="1136713"/>
<dbReference type="GO" id="GO:0016491">
    <property type="term" value="F:oxidoreductase activity"/>
    <property type="evidence" value="ECO:0007669"/>
    <property type="project" value="TreeGrafter"/>
</dbReference>
<dbReference type="PANTHER" id="PTHR43544">
    <property type="entry name" value="SHORT-CHAIN DEHYDROGENASE/REDUCTASE"/>
    <property type="match status" value="1"/>
</dbReference>
<dbReference type="InterPro" id="IPR051468">
    <property type="entry name" value="Fungal_SecMetab_SDRs"/>
</dbReference>
<dbReference type="PANTHER" id="PTHR43544:SF12">
    <property type="entry name" value="NAD(P)-BINDING ROSSMANN-FOLD SUPERFAMILY PROTEIN"/>
    <property type="match status" value="1"/>
</dbReference>
<proteinExistence type="predicted"/>
<reference evidence="1 2" key="1">
    <citation type="submission" date="2016-10" db="EMBL/GenBank/DDBJ databases">
        <authorList>
            <person name="Varghese N."/>
            <person name="Submissions S."/>
        </authorList>
    </citation>
    <scope>NUCLEOTIDE SEQUENCE [LARGE SCALE GENOMIC DNA]</scope>
    <source>
        <strain evidence="1 2">PDC82</strain>
    </source>
</reference>
<sequence length="232" mass="25001">MKTLENGYRAIVIGASGGIGAALLARLKADPRCAFALPLSRSHDGLDITDETTVREAAARLEDQRGSFDLIFNATGALVVDGAGPEKSIRAIDADLMAKQFAVNAIGPALLLKYFTPLLQRDRRSVFASLSARVGSIGDNRLGGWISYRAAKAAQNQIIRTAAIEIARTNRQAIIVALHPGTVDTDLSQPFSKGRDRFTPDHSAVRLLETINGLDESQTGRFFAHDGSTIEW</sequence>
<dbReference type="AlphaFoldDB" id="A0A7Z7FR92"/>
<dbReference type="InterPro" id="IPR036291">
    <property type="entry name" value="NAD(P)-bd_dom_sf"/>
</dbReference>
<dbReference type="OMA" id="HRNVPKD"/>
<accession>A0A7Z7FR92</accession>
<gene>
    <name evidence="1" type="ORF">SAMN05428983_3667</name>
</gene>
<dbReference type="EMBL" id="FNEW01000003">
    <property type="protein sequence ID" value="SDK02739.1"/>
    <property type="molecule type" value="Genomic_DNA"/>
</dbReference>
<organism evidence="1 2">
    <name type="scientific">Agrobacterium fabrum</name>
    <dbReference type="NCBI Taxonomy" id="1176649"/>
    <lineage>
        <taxon>Bacteria</taxon>
        <taxon>Pseudomonadati</taxon>
        <taxon>Pseudomonadota</taxon>
        <taxon>Alphaproteobacteria</taxon>
        <taxon>Hyphomicrobiales</taxon>
        <taxon>Rhizobiaceae</taxon>
        <taxon>Rhizobium/Agrobacterium group</taxon>
        <taxon>Agrobacterium</taxon>
        <taxon>Agrobacterium tumefaciens complex</taxon>
    </lineage>
</organism>
<evidence type="ECO:0000313" key="1">
    <source>
        <dbReference type="EMBL" id="SDK02739.1"/>
    </source>
</evidence>
<protein>
    <submittedName>
        <fullName evidence="1">NAD(P)-dependent dehydrogenase, short-chain alcohol dehydrogenase family</fullName>
    </submittedName>
</protein>
<dbReference type="GO" id="GO:0005737">
    <property type="term" value="C:cytoplasm"/>
    <property type="evidence" value="ECO:0007669"/>
    <property type="project" value="TreeGrafter"/>
</dbReference>
<comment type="caution">
    <text evidence="1">The sequence shown here is derived from an EMBL/GenBank/DDBJ whole genome shotgun (WGS) entry which is preliminary data.</text>
</comment>
<dbReference type="SUPFAM" id="SSF51735">
    <property type="entry name" value="NAD(P)-binding Rossmann-fold domains"/>
    <property type="match status" value="1"/>
</dbReference>
<dbReference type="Pfam" id="PF13561">
    <property type="entry name" value="adh_short_C2"/>
    <property type="match status" value="1"/>
</dbReference>
<dbReference type="InterPro" id="IPR002347">
    <property type="entry name" value="SDR_fam"/>
</dbReference>
<evidence type="ECO:0000313" key="2">
    <source>
        <dbReference type="Proteomes" id="UP000198917"/>
    </source>
</evidence>
<dbReference type="Gene3D" id="3.40.50.720">
    <property type="entry name" value="NAD(P)-binding Rossmann-like Domain"/>
    <property type="match status" value="1"/>
</dbReference>
<dbReference type="PRINTS" id="PR00081">
    <property type="entry name" value="GDHRDH"/>
</dbReference>
<dbReference type="RefSeq" id="WP_010974210.1">
    <property type="nucleotide sequence ID" value="NZ_CP043963.1"/>
</dbReference>